<accession>A0A1I6ZFL7</accession>
<feature type="compositionally biased region" description="Polar residues" evidence="1">
    <location>
        <begin position="90"/>
        <end position="104"/>
    </location>
</feature>
<feature type="signal peptide" evidence="2">
    <location>
        <begin position="1"/>
        <end position="21"/>
    </location>
</feature>
<evidence type="ECO:0000256" key="2">
    <source>
        <dbReference type="SAM" id="SignalP"/>
    </source>
</evidence>
<keyword evidence="2" id="KW-0732">Signal</keyword>
<feature type="region of interest" description="Disordered" evidence="1">
    <location>
        <begin position="66"/>
        <end position="118"/>
    </location>
</feature>
<dbReference type="AlphaFoldDB" id="A0A1I6ZFL7"/>
<evidence type="ECO:0000256" key="1">
    <source>
        <dbReference type="SAM" id="MobiDB-lite"/>
    </source>
</evidence>
<dbReference type="Proteomes" id="UP000198844">
    <property type="component" value="Unassembled WGS sequence"/>
</dbReference>
<evidence type="ECO:0000313" key="4">
    <source>
        <dbReference type="Proteomes" id="UP000198844"/>
    </source>
</evidence>
<name>A0A1I6ZFL7_9BURK</name>
<dbReference type="RefSeq" id="WP_093633070.1">
    <property type="nucleotide sequence ID" value="NZ_FPBH01000002.1"/>
</dbReference>
<sequence length="118" mass="12148">MRTFIAALLGATAVLPALVHAISLPPDPVDAAASVPAVNVPSAFADYRPYREQKAPSWQALNRAVASPSGKLQMDHGQMHSGDAKASANAGANHNSDHGSNPHANHSGHGAHHEGPAE</sequence>
<dbReference type="OrthoDB" id="9115143at2"/>
<evidence type="ECO:0000313" key="3">
    <source>
        <dbReference type="EMBL" id="SFT61467.1"/>
    </source>
</evidence>
<gene>
    <name evidence="3" type="ORF">SAMN05192563_1002329</name>
</gene>
<proteinExistence type="predicted"/>
<organism evidence="3 4">
    <name type="scientific">Paraburkholderia aspalathi</name>
    <dbReference type="NCBI Taxonomy" id="1324617"/>
    <lineage>
        <taxon>Bacteria</taxon>
        <taxon>Pseudomonadati</taxon>
        <taxon>Pseudomonadota</taxon>
        <taxon>Betaproteobacteria</taxon>
        <taxon>Burkholderiales</taxon>
        <taxon>Burkholderiaceae</taxon>
        <taxon>Paraburkholderia</taxon>
    </lineage>
</organism>
<reference evidence="3 4" key="1">
    <citation type="submission" date="2016-10" db="EMBL/GenBank/DDBJ databases">
        <authorList>
            <person name="de Groot N.N."/>
        </authorList>
    </citation>
    <scope>NUCLEOTIDE SEQUENCE [LARGE SCALE GENOMIC DNA]</scope>
    <source>
        <strain evidence="3 4">LMG 27731</strain>
    </source>
</reference>
<feature type="chain" id="PRO_5011505304" evidence="2">
    <location>
        <begin position="22"/>
        <end position="118"/>
    </location>
</feature>
<dbReference type="EMBL" id="FPBH01000002">
    <property type="protein sequence ID" value="SFT61467.1"/>
    <property type="molecule type" value="Genomic_DNA"/>
</dbReference>
<protein>
    <submittedName>
        <fullName evidence="3">Uncharacterized protein</fullName>
    </submittedName>
</protein>